<proteinExistence type="predicted"/>
<dbReference type="Proteomes" id="UP000029223">
    <property type="component" value="Unassembled WGS sequence"/>
</dbReference>
<comment type="caution">
    <text evidence="1">The sequence shown here is derived from an EMBL/GenBank/DDBJ whole genome shotgun (WGS) entry which is preliminary data.</text>
</comment>
<organism evidence="1 2">
    <name type="scientific">Vibrio variabilis</name>
    <dbReference type="NCBI Taxonomy" id="990271"/>
    <lineage>
        <taxon>Bacteria</taxon>
        <taxon>Pseudomonadati</taxon>
        <taxon>Pseudomonadota</taxon>
        <taxon>Gammaproteobacteria</taxon>
        <taxon>Vibrionales</taxon>
        <taxon>Vibrionaceae</taxon>
        <taxon>Vibrio</taxon>
    </lineage>
</organism>
<evidence type="ECO:0000313" key="2">
    <source>
        <dbReference type="Proteomes" id="UP000029223"/>
    </source>
</evidence>
<protein>
    <submittedName>
        <fullName evidence="1">Uncharacterized protein</fullName>
    </submittedName>
</protein>
<name>A0ABQ0JN31_9VIBR</name>
<evidence type="ECO:0000313" key="1">
    <source>
        <dbReference type="EMBL" id="GAL30180.1"/>
    </source>
</evidence>
<gene>
    <name evidence="1" type="ORF">JCM19239_6813</name>
</gene>
<accession>A0ABQ0JN31</accession>
<sequence length="92" mass="10679">MKLFESHAGVEYRELYQHELLNQVHSTYVNAVRAGYRAAIELCFLYVSTSQVPQREYIESIPTMGLATFENVTRPEVFKLIKQLRGNQHGDF</sequence>
<keyword evidence="2" id="KW-1185">Reference proteome</keyword>
<reference evidence="2" key="1">
    <citation type="submission" date="2014-09" db="EMBL/GenBank/DDBJ databases">
        <title>Vibrio variabilis JCM 19239. (C206) whole genome shotgun sequence.</title>
        <authorList>
            <person name="Sawabe T."/>
            <person name="Meirelles P."/>
            <person name="Nakanishi M."/>
            <person name="Sayaka M."/>
            <person name="Hattori M."/>
            <person name="Ohkuma M."/>
        </authorList>
    </citation>
    <scope>NUCLEOTIDE SEQUENCE [LARGE SCALE GENOMIC DNA]</scope>
    <source>
        <strain evidence="2">JCM 19239</strain>
    </source>
</reference>
<dbReference type="EMBL" id="BBMS01000086">
    <property type="protein sequence ID" value="GAL30180.1"/>
    <property type="molecule type" value="Genomic_DNA"/>
</dbReference>